<feature type="compositionally biased region" description="Low complexity" evidence="1">
    <location>
        <begin position="307"/>
        <end position="319"/>
    </location>
</feature>
<feature type="compositionally biased region" description="Acidic residues" evidence="1">
    <location>
        <begin position="320"/>
        <end position="333"/>
    </location>
</feature>
<dbReference type="Pfam" id="PF11268">
    <property type="entry name" value="DUF3071"/>
    <property type="match status" value="1"/>
</dbReference>
<dbReference type="NCBIfam" id="NF040712">
    <property type="entry name" value="SepH"/>
    <property type="match status" value="1"/>
</dbReference>
<comment type="caution">
    <text evidence="3">The sequence shown here is derived from an EMBL/GenBank/DDBJ whole genome shotgun (WGS) entry which is preliminary data.</text>
</comment>
<dbReference type="InterPro" id="IPR021421">
    <property type="entry name" value="DUF3071"/>
</dbReference>
<dbReference type="AlphaFoldDB" id="A0A318MSD6"/>
<feature type="compositionally biased region" description="Basic and acidic residues" evidence="1">
    <location>
        <begin position="259"/>
        <end position="295"/>
    </location>
</feature>
<gene>
    <name evidence="3" type="ORF">DKK74_03125</name>
</gene>
<dbReference type="OrthoDB" id="5180791at2"/>
<feature type="compositionally biased region" description="Basic residues" evidence="1">
    <location>
        <begin position="337"/>
        <end position="347"/>
    </location>
</feature>
<organism evidence="3 4">
    <name type="scientific">Bifidobacterium asteroides</name>
    <dbReference type="NCBI Taxonomy" id="1684"/>
    <lineage>
        <taxon>Bacteria</taxon>
        <taxon>Bacillati</taxon>
        <taxon>Actinomycetota</taxon>
        <taxon>Actinomycetes</taxon>
        <taxon>Bifidobacteriales</taxon>
        <taxon>Bifidobacteriaceae</taxon>
        <taxon>Bifidobacterium</taxon>
    </lineage>
</organism>
<feature type="domain" description="DUF3071" evidence="2">
    <location>
        <begin position="10"/>
        <end position="173"/>
    </location>
</feature>
<dbReference type="RefSeq" id="WP_110412702.1">
    <property type="nucleotide sequence ID" value="NZ_QGLK01000001.1"/>
</dbReference>
<evidence type="ECO:0000259" key="2">
    <source>
        <dbReference type="Pfam" id="PF11268"/>
    </source>
</evidence>
<dbReference type="InterPro" id="IPR047682">
    <property type="entry name" value="SepH-like"/>
</dbReference>
<protein>
    <recommendedName>
        <fullName evidence="2">DUF3071 domain-containing protein</fullName>
    </recommendedName>
</protein>
<dbReference type="EMBL" id="QGLK01000001">
    <property type="protein sequence ID" value="PXY89827.1"/>
    <property type="molecule type" value="Genomic_DNA"/>
</dbReference>
<evidence type="ECO:0000313" key="3">
    <source>
        <dbReference type="EMBL" id="PXY89827.1"/>
    </source>
</evidence>
<evidence type="ECO:0000256" key="1">
    <source>
        <dbReference type="SAM" id="MobiDB-lite"/>
    </source>
</evidence>
<evidence type="ECO:0000313" key="4">
    <source>
        <dbReference type="Proteomes" id="UP000248128"/>
    </source>
</evidence>
<accession>A0A318MSD6</accession>
<name>A0A318MSD6_9BIFI</name>
<reference evidence="3 4" key="1">
    <citation type="submission" date="2018-05" db="EMBL/GenBank/DDBJ databases">
        <title>Reference genomes for bee gut microbiota database.</title>
        <authorList>
            <person name="Ellegaard K.M."/>
        </authorList>
    </citation>
    <scope>NUCLEOTIDE SEQUENCE [LARGE SCALE GENOMIC DNA]</scope>
    <source>
        <strain evidence="3 4">ESL0199</strain>
    </source>
</reference>
<feature type="region of interest" description="Disordered" evidence="1">
    <location>
        <begin position="196"/>
        <end position="361"/>
    </location>
</feature>
<proteinExistence type="predicted"/>
<sequence length="361" mass="40701">MSENGTRMASFDHVDDRGDLVFVCDHRHFAVKVDDALDRAILEAKQVREEEDVDPQTGKSKPLPVSAIQAAVRAGARPEQVAQQYAVNEALVRRFAAPVETEKKYAIEQFLTMPAPKGSGGRNYQELIGKVLARAGVSLAQVSWQATRRGYEPWNINGVFTLDKRIFNAHWAWNMHDNTVTCLNGAARMLLDDSADDHGQERPAWDQGRAEEIDDQTDRRPPTQDDTFAKIEDEEDDRETGDQENGERQAALTAWLYGKPKEGQERTTERELNHPRAELTEDPDTAEHPPIRDTESTMVLPVQNHGQSQADQEQLQQPDQSDDASQDDQEDEPKEGRRSKRAKKHSGRSAVPSWDEILFGK</sequence>
<feature type="compositionally biased region" description="Basic and acidic residues" evidence="1">
    <location>
        <begin position="196"/>
        <end position="231"/>
    </location>
</feature>
<dbReference type="Proteomes" id="UP000248128">
    <property type="component" value="Unassembled WGS sequence"/>
</dbReference>
<feature type="compositionally biased region" description="Acidic residues" evidence="1">
    <location>
        <begin position="232"/>
        <end position="244"/>
    </location>
</feature>